<evidence type="ECO:0000256" key="1">
    <source>
        <dbReference type="SAM" id="Phobius"/>
    </source>
</evidence>
<keyword evidence="1" id="KW-1133">Transmembrane helix</keyword>
<dbReference type="GeneID" id="80018722"/>
<keyword evidence="1" id="KW-0472">Membrane</keyword>
<keyword evidence="3" id="KW-1185">Reference proteome</keyword>
<evidence type="ECO:0000313" key="3">
    <source>
        <dbReference type="Proteomes" id="UP000221751"/>
    </source>
</evidence>
<feature type="transmembrane region" description="Helical" evidence="1">
    <location>
        <begin position="44"/>
        <end position="63"/>
    </location>
</feature>
<dbReference type="Proteomes" id="UP000221751">
    <property type="component" value="Segment"/>
</dbReference>
<sequence>MTNPAVSPDPSYYSGIAEYQRSGSGRYATSPQTPKPPKRPSNGVIIALIVVFGLIAIAVIGALGENSKERTYIDSNIPTAEPASPTYPKNPLATVPKKNFFTDMNGQFLVGDGVGQVPAGTYLVDVVPNRGGGYWARCSDFSCQIGNPGRTMIRSGYIRTGSEYLVIAESDQSVKLNDVTLTKVVK</sequence>
<name>A0A1C9EI67_9CAUD</name>
<evidence type="ECO:0000313" key="2">
    <source>
        <dbReference type="EMBL" id="AON97445.1"/>
    </source>
</evidence>
<keyword evidence="1" id="KW-0812">Transmembrane</keyword>
<dbReference type="RefSeq" id="YP_010754140.1">
    <property type="nucleotide sequence ID" value="NC_073456.1"/>
</dbReference>
<reference evidence="3" key="1">
    <citation type="submission" date="2016-07" db="EMBL/GenBank/DDBJ databases">
        <authorList>
            <person name="Florea S."/>
            <person name="Webb J.S."/>
            <person name="Jaromczyk J."/>
            <person name="Schardl C.L."/>
        </authorList>
    </citation>
    <scope>NUCLEOTIDE SEQUENCE [LARGE SCALE GENOMIC DNA]</scope>
</reference>
<gene>
    <name evidence="2" type="primary">23</name>
    <name evidence="2" type="ORF">SEA_CHEWYVIII_23</name>
</gene>
<proteinExistence type="predicted"/>
<dbReference type="EMBL" id="KX557288">
    <property type="protein sequence ID" value="AON97445.1"/>
    <property type="molecule type" value="Genomic_DNA"/>
</dbReference>
<accession>A0A1C9EI67</accession>
<protein>
    <submittedName>
        <fullName evidence="2">Uncharacterized protein</fullName>
    </submittedName>
</protein>
<organism evidence="2 3">
    <name type="scientific">Rhodococcus phage ChewyVIII</name>
    <dbReference type="NCBI Taxonomy" id="1887657"/>
    <lineage>
        <taxon>Viruses</taxon>
        <taxon>Duplodnaviria</taxon>
        <taxon>Heunggongvirae</taxon>
        <taxon>Uroviricota</taxon>
        <taxon>Caudoviricetes</taxon>
        <taxon>Chewyvirus</taxon>
        <taxon>Chewyvirus chewyVIII</taxon>
    </lineage>
</organism>
<dbReference type="KEGG" id="vg:80018722"/>